<reference evidence="1 2" key="1">
    <citation type="submission" date="2015-03" db="EMBL/GenBank/DDBJ databases">
        <title>Comparative genomics of Pseudomonas insights into diversity of traits involved in vanlence and defense.</title>
        <authorList>
            <person name="Qin Y."/>
        </authorList>
    </citation>
    <scope>NUCLEOTIDE SEQUENCE [LARGE SCALE GENOMIC DNA]</scope>
    <source>
        <strain evidence="1 2">C3</strain>
    </source>
</reference>
<evidence type="ECO:0000313" key="1">
    <source>
        <dbReference type="EMBL" id="KJZ45590.1"/>
    </source>
</evidence>
<protein>
    <submittedName>
        <fullName evidence="1">Uncharacterized protein</fullName>
    </submittedName>
</protein>
<dbReference type="AlphaFoldDB" id="A0A0F4TNM1"/>
<gene>
    <name evidence="1" type="ORF">VC34_08635</name>
</gene>
<evidence type="ECO:0000313" key="2">
    <source>
        <dbReference type="Proteomes" id="UP000033500"/>
    </source>
</evidence>
<dbReference type="EMBL" id="LACD01000008">
    <property type="protein sequence ID" value="KJZ45590.1"/>
    <property type="molecule type" value="Genomic_DNA"/>
</dbReference>
<sequence>MIIIFTEMNERSVRIYILYEQCFTPSRMSEYHIWVITFLFELRQHSKDLLTIQYRFFIFMQIRMNII</sequence>
<accession>A0A0F4TNM1</accession>
<name>A0A0F4TNM1_PSEFL</name>
<comment type="caution">
    <text evidence="1">The sequence shown here is derived from an EMBL/GenBank/DDBJ whole genome shotgun (WGS) entry which is preliminary data.</text>
</comment>
<organism evidence="1 2">
    <name type="scientific">Pseudomonas fluorescens</name>
    <dbReference type="NCBI Taxonomy" id="294"/>
    <lineage>
        <taxon>Bacteria</taxon>
        <taxon>Pseudomonadati</taxon>
        <taxon>Pseudomonadota</taxon>
        <taxon>Gammaproteobacteria</taxon>
        <taxon>Pseudomonadales</taxon>
        <taxon>Pseudomonadaceae</taxon>
        <taxon>Pseudomonas</taxon>
    </lineage>
</organism>
<dbReference type="Proteomes" id="UP000033500">
    <property type="component" value="Unassembled WGS sequence"/>
</dbReference>
<proteinExistence type="predicted"/>